<evidence type="ECO:0000256" key="4">
    <source>
        <dbReference type="ARBA" id="ARBA00022989"/>
    </source>
</evidence>
<proteinExistence type="predicted"/>
<dbReference type="EMBL" id="JADCNN020000006">
    <property type="protein sequence ID" value="MBM6995689.1"/>
    <property type="molecule type" value="Genomic_DNA"/>
</dbReference>
<evidence type="ECO:0000256" key="3">
    <source>
        <dbReference type="ARBA" id="ARBA00022692"/>
    </source>
</evidence>
<gene>
    <name evidence="7" type="ORF">IM700_008420</name>
</gene>
<comment type="caution">
    <text evidence="7">The sequence shown here is derived from an EMBL/GenBank/DDBJ whole genome shotgun (WGS) entry which is preliminary data.</text>
</comment>
<evidence type="ECO:0000256" key="2">
    <source>
        <dbReference type="ARBA" id="ARBA00022475"/>
    </source>
</evidence>
<feature type="transmembrane region" description="Helical" evidence="6">
    <location>
        <begin position="90"/>
        <end position="109"/>
    </location>
</feature>
<dbReference type="InterPro" id="IPR005538">
    <property type="entry name" value="LrgA/CidA"/>
</dbReference>
<feature type="transmembrane region" description="Helical" evidence="6">
    <location>
        <begin position="28"/>
        <end position="45"/>
    </location>
</feature>
<dbReference type="Pfam" id="PF03788">
    <property type="entry name" value="LrgA"/>
    <property type="match status" value="1"/>
</dbReference>
<dbReference type="Proteomes" id="UP001516620">
    <property type="component" value="Unassembled WGS sequence"/>
</dbReference>
<evidence type="ECO:0000256" key="5">
    <source>
        <dbReference type="ARBA" id="ARBA00023136"/>
    </source>
</evidence>
<organism evidence="7 8">
    <name type="scientific">Paenibacillus rhizolycopersici</name>
    <dbReference type="NCBI Taxonomy" id="2780073"/>
    <lineage>
        <taxon>Bacteria</taxon>
        <taxon>Bacillati</taxon>
        <taxon>Bacillota</taxon>
        <taxon>Bacilli</taxon>
        <taxon>Bacillales</taxon>
        <taxon>Paenibacillaceae</taxon>
        <taxon>Paenibacillus</taxon>
    </lineage>
</organism>
<evidence type="ECO:0000256" key="1">
    <source>
        <dbReference type="ARBA" id="ARBA00004651"/>
    </source>
</evidence>
<dbReference type="RefSeq" id="WP_155606878.1">
    <property type="nucleotide sequence ID" value="NZ_JADCNN020000006.1"/>
</dbReference>
<name>A0ABS2H849_9BACL</name>
<protein>
    <submittedName>
        <fullName evidence="7">CidA/LrgA family protein</fullName>
    </submittedName>
</protein>
<accession>A0ABS2H849</accession>
<keyword evidence="3 6" id="KW-0812">Transmembrane</keyword>
<feature type="transmembrane region" description="Helical" evidence="6">
    <location>
        <begin position="65"/>
        <end position="84"/>
    </location>
</feature>
<dbReference type="PANTHER" id="PTHR33931:SF6">
    <property type="entry name" value="INTEGRAL MEMBRANE PROTEIN YXZK-RELATED"/>
    <property type="match status" value="1"/>
</dbReference>
<evidence type="ECO:0000313" key="8">
    <source>
        <dbReference type="Proteomes" id="UP001516620"/>
    </source>
</evidence>
<dbReference type="PANTHER" id="PTHR33931">
    <property type="entry name" value="HOLIN-LIKE PROTEIN CIDA-RELATED"/>
    <property type="match status" value="1"/>
</dbReference>
<reference evidence="7 8" key="1">
    <citation type="submission" date="2021-01" db="EMBL/GenBank/DDBJ databases">
        <title>Paenibacillus sp.nov. isolated from the rhizosphere soil of tomato plant.</title>
        <authorList>
            <person name="Thin K.K."/>
            <person name="Zhang X."/>
            <person name="He S."/>
        </authorList>
    </citation>
    <scope>NUCLEOTIDE SEQUENCE [LARGE SCALE GENOMIC DNA]</scope>
    <source>
        <strain evidence="7 8">DXFW5</strain>
    </source>
</reference>
<comment type="subcellular location">
    <subcellularLocation>
        <location evidence="1">Cell membrane</location>
        <topology evidence="1">Multi-pass membrane protein</topology>
    </subcellularLocation>
</comment>
<sequence length="135" mass="14872">MKVIHFFFQIALLTGFYGAGLLLQTVSKAPIPGSIFGLVLLFLALKLRIVPARWMEQGAGFMQKLIPLFLVPATVGVMDYFQVFTAGGQWLILIVVLSTLLTMILAGLTTQWVAQRTSKPQEEAIPCVKSFTKQA</sequence>
<evidence type="ECO:0000256" key="6">
    <source>
        <dbReference type="SAM" id="Phobius"/>
    </source>
</evidence>
<keyword evidence="2" id="KW-1003">Cell membrane</keyword>
<keyword evidence="4 6" id="KW-1133">Transmembrane helix</keyword>
<keyword evidence="5 6" id="KW-0472">Membrane</keyword>
<keyword evidence="8" id="KW-1185">Reference proteome</keyword>
<evidence type="ECO:0000313" key="7">
    <source>
        <dbReference type="EMBL" id="MBM6995689.1"/>
    </source>
</evidence>